<keyword evidence="3" id="KW-1185">Reference proteome</keyword>
<name>M5EYP9_9HYPH</name>
<accession>M5EYP9</accession>
<dbReference type="EMBL" id="CAUM01000042">
    <property type="protein sequence ID" value="CCV04701.1"/>
    <property type="molecule type" value="Genomic_DNA"/>
</dbReference>
<evidence type="ECO:0000313" key="2">
    <source>
        <dbReference type="EMBL" id="CCV04701.1"/>
    </source>
</evidence>
<feature type="compositionally biased region" description="Low complexity" evidence="1">
    <location>
        <begin position="139"/>
        <end position="155"/>
    </location>
</feature>
<feature type="compositionally biased region" description="Polar residues" evidence="1">
    <location>
        <begin position="165"/>
        <end position="174"/>
    </location>
</feature>
<organism evidence="2 3">
    <name type="scientific">Mesorhizobium metallidurans STM 2683</name>
    <dbReference type="NCBI Taxonomy" id="1297569"/>
    <lineage>
        <taxon>Bacteria</taxon>
        <taxon>Pseudomonadati</taxon>
        <taxon>Pseudomonadota</taxon>
        <taxon>Alphaproteobacteria</taxon>
        <taxon>Hyphomicrobiales</taxon>
        <taxon>Phyllobacteriaceae</taxon>
        <taxon>Mesorhizobium</taxon>
    </lineage>
</organism>
<comment type="caution">
    <text evidence="2">The sequence shown here is derived from an EMBL/GenBank/DDBJ whole genome shotgun (WGS) entry which is preliminary data.</text>
</comment>
<gene>
    <name evidence="2" type="ORF">MESS2_1360006</name>
</gene>
<dbReference type="AlphaFoldDB" id="M5EYP9"/>
<proteinExistence type="predicted"/>
<evidence type="ECO:0000313" key="3">
    <source>
        <dbReference type="Proteomes" id="UP000012062"/>
    </source>
</evidence>
<dbReference type="RefSeq" id="WP_008873673.1">
    <property type="nucleotide sequence ID" value="NZ_CAUM01000042.1"/>
</dbReference>
<dbReference type="Proteomes" id="UP000012062">
    <property type="component" value="Unassembled WGS sequence"/>
</dbReference>
<protein>
    <submittedName>
        <fullName evidence="2">Uncharacterized protein</fullName>
    </submittedName>
</protein>
<sequence>MLVRPANLLFGAKQEDVRQTGLHRIANASGAIRSRDAFGARVDGRHGIALDDRRLASLKVAQMGRIDSQVSGEGFAQCLLGRDQGAKALVDLTVRAFAALLDCEHHQQSNADADKREKRQADKRHEHALPRAEVDVAQSVGALPVASSPVSSPAGYTAIPAPKWPSSNLRQSAMTAAAPG</sequence>
<reference evidence="2 3" key="1">
    <citation type="submission" date="2013-02" db="EMBL/GenBank/DDBJ databases">
        <authorList>
            <person name="Genoscope - CEA"/>
        </authorList>
    </citation>
    <scope>NUCLEOTIDE SEQUENCE [LARGE SCALE GENOMIC DNA]</scope>
    <source>
        <strain evidence="2 3">STM 2683</strain>
    </source>
</reference>
<feature type="compositionally biased region" description="Basic and acidic residues" evidence="1">
    <location>
        <begin position="107"/>
        <end position="134"/>
    </location>
</feature>
<evidence type="ECO:0000256" key="1">
    <source>
        <dbReference type="SAM" id="MobiDB-lite"/>
    </source>
</evidence>
<feature type="region of interest" description="Disordered" evidence="1">
    <location>
        <begin position="107"/>
        <end position="180"/>
    </location>
</feature>